<dbReference type="GO" id="GO:0015074">
    <property type="term" value="P:DNA integration"/>
    <property type="evidence" value="ECO:0007669"/>
    <property type="project" value="InterPro"/>
</dbReference>
<protein>
    <submittedName>
        <fullName evidence="3">IS3 family transposase</fullName>
    </submittedName>
</protein>
<dbReference type="AlphaFoldDB" id="A0A6L3SR35"/>
<reference evidence="3 4" key="1">
    <citation type="submission" date="2019-09" db="EMBL/GenBank/DDBJ databases">
        <title>YIM 48816 draft genome.</title>
        <authorList>
            <person name="Jiang L."/>
        </authorList>
    </citation>
    <scope>NUCLEOTIDE SEQUENCE [LARGE SCALE GENOMIC DNA]</scope>
    <source>
        <strain evidence="3 4">YIM 48816</strain>
    </source>
</reference>
<gene>
    <name evidence="3" type="ORF">F6X53_31745</name>
</gene>
<feature type="compositionally biased region" description="Polar residues" evidence="1">
    <location>
        <begin position="32"/>
        <end position="43"/>
    </location>
</feature>
<name>A0A6L3SR35_9HYPH</name>
<dbReference type="InterPro" id="IPR001584">
    <property type="entry name" value="Integrase_cat-core"/>
</dbReference>
<dbReference type="InterPro" id="IPR048020">
    <property type="entry name" value="Transpos_IS3"/>
</dbReference>
<dbReference type="Proteomes" id="UP000474159">
    <property type="component" value="Unassembled WGS sequence"/>
</dbReference>
<dbReference type="PANTHER" id="PTHR46889">
    <property type="entry name" value="TRANSPOSASE INSF FOR INSERTION SEQUENCE IS3B-RELATED"/>
    <property type="match status" value="1"/>
</dbReference>
<dbReference type="InterPro" id="IPR012337">
    <property type="entry name" value="RNaseH-like_sf"/>
</dbReference>
<dbReference type="Pfam" id="PF00665">
    <property type="entry name" value="rve"/>
    <property type="match status" value="1"/>
</dbReference>
<dbReference type="Pfam" id="PF13333">
    <property type="entry name" value="rve_2"/>
    <property type="match status" value="1"/>
</dbReference>
<accession>A0A6L3SR35</accession>
<dbReference type="InterPro" id="IPR050900">
    <property type="entry name" value="Transposase_IS3/IS150/IS904"/>
</dbReference>
<organism evidence="3 4">
    <name type="scientific">Methylobacterium soli</name>
    <dbReference type="NCBI Taxonomy" id="553447"/>
    <lineage>
        <taxon>Bacteria</taxon>
        <taxon>Pseudomonadati</taxon>
        <taxon>Pseudomonadota</taxon>
        <taxon>Alphaproteobacteria</taxon>
        <taxon>Hyphomicrobiales</taxon>
        <taxon>Methylobacteriaceae</taxon>
        <taxon>Methylobacterium</taxon>
    </lineage>
</organism>
<evidence type="ECO:0000256" key="1">
    <source>
        <dbReference type="SAM" id="MobiDB-lite"/>
    </source>
</evidence>
<dbReference type="EMBL" id="VZZK01000090">
    <property type="protein sequence ID" value="KAB1068296.1"/>
    <property type="molecule type" value="Genomic_DNA"/>
</dbReference>
<dbReference type="SUPFAM" id="SSF53098">
    <property type="entry name" value="Ribonuclease H-like"/>
    <property type="match status" value="1"/>
</dbReference>
<comment type="caution">
    <text evidence="3">The sequence shown here is derived from an EMBL/GenBank/DDBJ whole genome shotgun (WGS) entry which is preliminary data.</text>
</comment>
<dbReference type="GO" id="GO:0003676">
    <property type="term" value="F:nucleic acid binding"/>
    <property type="evidence" value="ECO:0007669"/>
    <property type="project" value="InterPro"/>
</dbReference>
<dbReference type="OrthoDB" id="9803878at2"/>
<sequence length="365" mass="40669">MSTCLVRRYTAWPSATTSRATSCASGCRSTRPARSTTMRQPPTRSRPMKRASPRSNGSSVGRRLNLVFKGGTAKRAAAEKRAYLRDHRPDSLSVAAGCRLMGLARSTYYDAPTRAADDTALVEAMAAICDAFEAYGWRRVQAALRQQGWPVNHKKVRRLMREHDLQPRVRRRYVTTTDSDHDSPIFPNLAKDIVPDGPNQLWVADLTYVAVTGGFVYVAIILDAWSRRVVGYALGQSIDARLTVAALRVAIERRRPAPGLTHHTDRGSQYAAEAYRKILAEHRLVGSMGRRGNPYDNAKAESFMKTLKVEGVYPMAFETFADVAAELPRFIEEVYNARRLHSALGYLSPAQFEEQHAQQTVKTAA</sequence>
<feature type="region of interest" description="Disordered" evidence="1">
    <location>
        <begin position="20"/>
        <end position="63"/>
    </location>
</feature>
<evidence type="ECO:0000313" key="4">
    <source>
        <dbReference type="Proteomes" id="UP000474159"/>
    </source>
</evidence>
<dbReference type="InterPro" id="IPR025948">
    <property type="entry name" value="HTH-like_dom"/>
</dbReference>
<dbReference type="Gene3D" id="3.30.420.10">
    <property type="entry name" value="Ribonuclease H-like superfamily/Ribonuclease H"/>
    <property type="match status" value="1"/>
</dbReference>
<dbReference type="PANTHER" id="PTHR46889:SF7">
    <property type="entry name" value="TRANSPOSASE FOR INSERTION SEQUENCE ELEMENT IS904"/>
    <property type="match status" value="1"/>
</dbReference>
<feature type="domain" description="Integrase catalytic" evidence="2">
    <location>
        <begin position="194"/>
        <end position="357"/>
    </location>
</feature>
<dbReference type="InterPro" id="IPR036397">
    <property type="entry name" value="RNaseH_sf"/>
</dbReference>
<keyword evidence="4" id="KW-1185">Reference proteome</keyword>
<proteinExistence type="predicted"/>
<evidence type="ECO:0000313" key="3">
    <source>
        <dbReference type="EMBL" id="KAB1068296.1"/>
    </source>
</evidence>
<dbReference type="PROSITE" id="PS50994">
    <property type="entry name" value="INTEGRASE"/>
    <property type="match status" value="1"/>
</dbReference>
<dbReference type="Pfam" id="PF13276">
    <property type="entry name" value="HTH_21"/>
    <property type="match status" value="1"/>
</dbReference>
<dbReference type="NCBIfam" id="NF033516">
    <property type="entry name" value="transpos_IS3"/>
    <property type="match status" value="1"/>
</dbReference>
<evidence type="ECO:0000259" key="2">
    <source>
        <dbReference type="PROSITE" id="PS50994"/>
    </source>
</evidence>